<reference evidence="1 4" key="2">
    <citation type="submission" date="2018-01" db="EMBL/GenBank/DDBJ databases">
        <title>Complete genome sequence of Caulobacter flavus RHGG3.</title>
        <authorList>
            <person name="Yang E."/>
        </authorList>
    </citation>
    <scope>NUCLEOTIDE SEQUENCE [LARGE SCALE GENOMIC DNA]</scope>
    <source>
        <strain evidence="1 4">RHGG3</strain>
    </source>
</reference>
<dbReference type="KEGG" id="cfh:C1707_19095"/>
<dbReference type="RefSeq" id="WP_101715350.1">
    <property type="nucleotide sequence ID" value="NZ_CP026100.1"/>
</dbReference>
<sequence>MLLVQELPNRADNDIVVASPTHCYIFPATTVLPPSVRTRLKTFFGIRVRSLIRLTSWVATHLRQDLLVGRISWAGGLIAMATGALSIDPRSSTIAAGVTGHLGLGYRQSVVQGGMIRWNTPVADVIGRAPHILFHGTSDTVLSAIRAGGLITSAPSHWPLGSKNVVCLTATPQIGLKHAREAAARRGGAPIVIACVKPAVLGVDWDVNRQLVQSKRVPSTNGWFLTQEAGLFSAPHPIPLSHIQGVYSPDAFATFSAWPVMP</sequence>
<proteinExistence type="predicted"/>
<dbReference type="Proteomes" id="UP000234483">
    <property type="component" value="Unassembled WGS sequence"/>
</dbReference>
<evidence type="ECO:0000313" key="2">
    <source>
        <dbReference type="EMBL" id="PLR06880.1"/>
    </source>
</evidence>
<dbReference type="EMBL" id="PJRQ01000048">
    <property type="protein sequence ID" value="PLR06880.1"/>
    <property type="molecule type" value="Genomic_DNA"/>
</dbReference>
<evidence type="ECO:0000313" key="4">
    <source>
        <dbReference type="Proteomes" id="UP000281192"/>
    </source>
</evidence>
<dbReference type="EMBL" id="CP026100">
    <property type="protein sequence ID" value="AYV48195.1"/>
    <property type="molecule type" value="Genomic_DNA"/>
</dbReference>
<organism evidence="2 3">
    <name type="scientific">Caulobacter flavus</name>
    <dbReference type="NCBI Taxonomy" id="1679497"/>
    <lineage>
        <taxon>Bacteria</taxon>
        <taxon>Pseudomonadati</taxon>
        <taxon>Pseudomonadota</taxon>
        <taxon>Alphaproteobacteria</taxon>
        <taxon>Caulobacterales</taxon>
        <taxon>Caulobacteraceae</taxon>
        <taxon>Caulobacter</taxon>
    </lineage>
</organism>
<gene>
    <name evidence="1" type="ORF">C1707_19095</name>
    <name evidence="2" type="ORF">CFHF_23460</name>
</gene>
<reference evidence="2 3" key="1">
    <citation type="submission" date="2017-12" db="EMBL/GenBank/DDBJ databases">
        <title>The genome sequence of Caulobacter flavus CGMCC1 15093.</title>
        <authorList>
            <person name="Gao J."/>
            <person name="Mao X."/>
            <person name="Sun J."/>
        </authorList>
    </citation>
    <scope>NUCLEOTIDE SEQUENCE [LARGE SCALE GENOMIC DNA]</scope>
    <source>
        <strain evidence="2 3">CGMCC1 15093</strain>
    </source>
</reference>
<accession>A0A2N5CLT7</accession>
<name>A0A2N5CLT7_9CAUL</name>
<evidence type="ECO:0000313" key="3">
    <source>
        <dbReference type="Proteomes" id="UP000234483"/>
    </source>
</evidence>
<evidence type="ECO:0000313" key="1">
    <source>
        <dbReference type="EMBL" id="AYV48195.1"/>
    </source>
</evidence>
<protein>
    <submittedName>
        <fullName evidence="2">Uncharacterized protein</fullName>
    </submittedName>
</protein>
<dbReference type="Proteomes" id="UP000281192">
    <property type="component" value="Chromosome"/>
</dbReference>
<keyword evidence="4" id="KW-1185">Reference proteome</keyword>
<dbReference type="AlphaFoldDB" id="A0A2N5CLT7"/>